<dbReference type="Pfam" id="PF06074">
    <property type="entry name" value="Portal_Mu"/>
    <property type="match status" value="1"/>
</dbReference>
<dbReference type="EMBL" id="SRMF01000005">
    <property type="protein sequence ID" value="TGG92521.1"/>
    <property type="molecule type" value="Genomic_DNA"/>
</dbReference>
<keyword evidence="2" id="KW-1185">Reference proteome</keyword>
<accession>A0A4Z0WED6</accession>
<proteinExistence type="predicted"/>
<comment type="caution">
    <text evidence="1">The sequence shown here is derived from an EMBL/GenBank/DDBJ whole genome shotgun (WGS) entry which is preliminary data.</text>
</comment>
<protein>
    <submittedName>
        <fullName evidence="1">DUF935 domain-containing protein</fullName>
    </submittedName>
</protein>
<sequence>MVDQSNTGLVDHRGRPIRRATLAKEPQTANVGHLAREFGDHPSRGLTPAKLSRILNDAERGDLTAQARLGEDMEEKDAHLFAELSKRRGQLLGLDWDLQPPVDATPAEQKDTARIEAIIRDLDWEDIINDAAAAILHGYSCQEIVWDRSGGEWRPQAVEYRQPDWFMMQPEGRNELLLRTLDGLGEPLRPWGWIVHEHKAKSGYLARGGLARILAWPYLFRNYSARDFAEFLEIHGLPMRIGKYPAGANDTEKATLMKAVVGIGHAAAGVIPQGMDIDFEEAAKGSSDPFMAMMHWAEQSMSKAILGGTLTSQTSESGGGAYALGEVHNEVRHDIARSDARQIARTLSRHLVEPLVRLNTTMQRLPQFQFDTGQAEDMGRYSEALPKLVTVMDIPARWAHDKLRIPMPEGDEPLLRVPEKAPSPSPWGQARANLPAHTAALTTQPLDDPDDLPAQWAERLQTEGADAMAGLMEPVRQLLQSVSSLEEFRDRLVDLYDDMPEEQLARIIHLATSAAELAGRDQIQEEG</sequence>
<dbReference type="OrthoDB" id="9797300at2"/>
<reference evidence="1 2" key="1">
    <citation type="submission" date="2019-04" db="EMBL/GenBank/DDBJ databases">
        <title>Natronospirillum operosus gen. nov., sp. nov., a haloalkaliphilic satellite isolated from decaying biomass of laboratory culture of cyanobacterium Geitlerinema sp. and proposal of Natronospirillaceae fam. nov. and Saccharospirillaceae fam. nov.</title>
        <authorList>
            <person name="Kevbrin V."/>
            <person name="Boltyanskaya Y."/>
            <person name="Koziaeva V."/>
            <person name="Grouzdev D.S."/>
            <person name="Park M."/>
            <person name="Cho J."/>
        </authorList>
    </citation>
    <scope>NUCLEOTIDE SEQUENCE [LARGE SCALE GENOMIC DNA]</scope>
    <source>
        <strain evidence="1 2">G-116</strain>
    </source>
</reference>
<dbReference type="AlphaFoldDB" id="A0A4Z0WED6"/>
<dbReference type="RefSeq" id="WP_135483854.1">
    <property type="nucleotide sequence ID" value="NZ_SRMF01000005.1"/>
</dbReference>
<name>A0A4Z0WED6_9GAMM</name>
<dbReference type="InterPro" id="IPR009279">
    <property type="entry name" value="Portal_Mu"/>
</dbReference>
<evidence type="ECO:0000313" key="2">
    <source>
        <dbReference type="Proteomes" id="UP000297475"/>
    </source>
</evidence>
<evidence type="ECO:0000313" key="1">
    <source>
        <dbReference type="EMBL" id="TGG92521.1"/>
    </source>
</evidence>
<organism evidence="1 2">
    <name type="scientific">Natronospirillum operosum</name>
    <dbReference type="NCBI Taxonomy" id="2759953"/>
    <lineage>
        <taxon>Bacteria</taxon>
        <taxon>Pseudomonadati</taxon>
        <taxon>Pseudomonadota</taxon>
        <taxon>Gammaproteobacteria</taxon>
        <taxon>Oceanospirillales</taxon>
        <taxon>Natronospirillaceae</taxon>
        <taxon>Natronospirillum</taxon>
    </lineage>
</organism>
<dbReference type="Proteomes" id="UP000297475">
    <property type="component" value="Unassembled WGS sequence"/>
</dbReference>
<gene>
    <name evidence="1" type="ORF">E4656_13715</name>
</gene>